<sequence>MSSFDRSVHKSSSCFAGICRNNNDDASLIADRQLSPVDDGLTPAVRQKKKEIDDLLIKALNGLTFEERQEQQEILHGVEATIAEEATFMEASRTELESHLERIKRDTVYELAEKMDPNYVRARAFQVMFLRSNRYDTKASADHMLKFFEMKHHLFGISKLVKDITINDLDEGDIQCLKSGLTQLAGKDRSGRRIILNLPGLRALELTLQNEMRSRFYILMTLLESEEAQIKGTIPIVYSVADMKDRVGTGLGGSYEHVRLSMSIPLRKAAMHYCTDDINEHRYYICLVNVASIKLRTRIRSHYGSQTECLYQMSTYGIPKTFLPVDSGTRKISLQRHLRWVESRFEMEQLGDRPLPFTVAAPPPRDLISPVENDVLVIGGNRSNNIGNQRLRAIVKDLSRAYEHANKGSRKALVDRAIHSVHESGGRFLKQDDTGVETVWKGMSKDQIRRIVTQSFRNSYRRR</sequence>
<evidence type="ECO:0000259" key="1">
    <source>
        <dbReference type="Pfam" id="PF20710"/>
    </source>
</evidence>
<dbReference type="EMBL" id="CAKOGP040001557">
    <property type="protein sequence ID" value="CAJ1945918.1"/>
    <property type="molecule type" value="Genomic_DNA"/>
</dbReference>
<keyword evidence="3" id="KW-1185">Reference proteome</keyword>
<evidence type="ECO:0000313" key="2">
    <source>
        <dbReference type="EMBL" id="CAJ1945918.1"/>
    </source>
</evidence>
<evidence type="ECO:0000313" key="3">
    <source>
        <dbReference type="Proteomes" id="UP001295423"/>
    </source>
</evidence>
<accession>A0AAD2CUI1</accession>
<gene>
    <name evidence="2" type="ORF">CYCCA115_LOCUS10060</name>
</gene>
<dbReference type="Proteomes" id="UP001295423">
    <property type="component" value="Unassembled WGS sequence"/>
</dbReference>
<proteinExistence type="predicted"/>
<dbReference type="InterPro" id="IPR049227">
    <property type="entry name" value="DUF6824"/>
</dbReference>
<dbReference type="Pfam" id="PF20710">
    <property type="entry name" value="DUF6824"/>
    <property type="match status" value="1"/>
</dbReference>
<name>A0AAD2CUI1_9STRA</name>
<comment type="caution">
    <text evidence="2">The sequence shown here is derived from an EMBL/GenBank/DDBJ whole genome shotgun (WGS) entry which is preliminary data.</text>
</comment>
<protein>
    <recommendedName>
        <fullName evidence="1">DUF6824 domain-containing protein</fullName>
    </recommendedName>
</protein>
<organism evidence="2 3">
    <name type="scientific">Cylindrotheca closterium</name>
    <dbReference type="NCBI Taxonomy" id="2856"/>
    <lineage>
        <taxon>Eukaryota</taxon>
        <taxon>Sar</taxon>
        <taxon>Stramenopiles</taxon>
        <taxon>Ochrophyta</taxon>
        <taxon>Bacillariophyta</taxon>
        <taxon>Bacillariophyceae</taxon>
        <taxon>Bacillariophycidae</taxon>
        <taxon>Bacillariales</taxon>
        <taxon>Bacillariaceae</taxon>
        <taxon>Cylindrotheca</taxon>
    </lineage>
</organism>
<feature type="domain" description="DUF6824" evidence="1">
    <location>
        <begin position="374"/>
        <end position="458"/>
    </location>
</feature>
<dbReference type="AlphaFoldDB" id="A0AAD2CUI1"/>
<reference evidence="2" key="1">
    <citation type="submission" date="2023-08" db="EMBL/GenBank/DDBJ databases">
        <authorList>
            <person name="Audoor S."/>
            <person name="Bilcke G."/>
        </authorList>
    </citation>
    <scope>NUCLEOTIDE SEQUENCE</scope>
</reference>